<gene>
    <name evidence="10" type="ORF">EDS130_LOCUS33569</name>
    <name evidence="9" type="ORF">XAT740_LOCUS27974</name>
</gene>
<keyword evidence="2" id="KW-1003">Cell membrane</keyword>
<evidence type="ECO:0000259" key="8">
    <source>
        <dbReference type="Pfam" id="PF00535"/>
    </source>
</evidence>
<dbReference type="InterPro" id="IPR001173">
    <property type="entry name" value="Glyco_trans_2-like"/>
</dbReference>
<keyword evidence="6" id="KW-1133">Transmembrane helix</keyword>
<dbReference type="AlphaFoldDB" id="A0A815CI35"/>
<feature type="signal peptide" evidence="7">
    <location>
        <begin position="1"/>
        <end position="16"/>
    </location>
</feature>
<dbReference type="GO" id="GO:0016757">
    <property type="term" value="F:glycosyltransferase activity"/>
    <property type="evidence" value="ECO:0007669"/>
    <property type="project" value="UniProtKB-KW"/>
</dbReference>
<feature type="transmembrane region" description="Helical" evidence="6">
    <location>
        <begin position="345"/>
        <end position="363"/>
    </location>
</feature>
<keyword evidence="6" id="KW-0812">Transmembrane</keyword>
<protein>
    <recommendedName>
        <fullName evidence="8">Glycosyltransferase 2-like domain-containing protein</fullName>
    </recommendedName>
</protein>
<keyword evidence="5 6" id="KW-0472">Membrane</keyword>
<evidence type="ECO:0000256" key="5">
    <source>
        <dbReference type="ARBA" id="ARBA00023136"/>
    </source>
</evidence>
<sequence length="380" mass="42184">MSLVVALVCLPCAVIPAVMYIKNLDYYLEPRTKTDISPQAVSILIPARNEAAGIADAIRAALATCDIEFEVVVMNDGSTDGTDRIVLNLAENDKRVRLENAPSLPPGWNGKQHACWCLAQTARNPILCFVDADVRLRSDCISRMANFLDGQSLVSGFPQQITETFLEWMLLPLIHFLCLGFLPISRMRTTTEPETSAACGQFIMTRADDYFTCGGHSGIKLTMHDGLRLPRLFRTAGFKTDLADLTNLASCRMYTSASEVWNGLAKNATEGLGSPTLIIPTTALLFLGQVLPFMNLGSLIYQQINNSSTSYWFHLYSTITLISVVSAYLPRILGITRFRQDWRGAILHPFGIVLLLGIQWYAFGRKIIGCKTSWRNRAYV</sequence>
<evidence type="ECO:0000256" key="6">
    <source>
        <dbReference type="SAM" id="Phobius"/>
    </source>
</evidence>
<keyword evidence="7" id="KW-0732">Signal</keyword>
<keyword evidence="4" id="KW-0808">Transferase</keyword>
<reference evidence="9" key="1">
    <citation type="submission" date="2021-02" db="EMBL/GenBank/DDBJ databases">
        <authorList>
            <person name="Nowell W R."/>
        </authorList>
    </citation>
    <scope>NUCLEOTIDE SEQUENCE</scope>
</reference>
<dbReference type="Gene3D" id="3.90.550.10">
    <property type="entry name" value="Spore Coat Polysaccharide Biosynthesis Protein SpsA, Chain A"/>
    <property type="match status" value="1"/>
</dbReference>
<evidence type="ECO:0000256" key="2">
    <source>
        <dbReference type="ARBA" id="ARBA00022475"/>
    </source>
</evidence>
<evidence type="ECO:0000313" key="9">
    <source>
        <dbReference type="EMBL" id="CAF1284042.1"/>
    </source>
</evidence>
<dbReference type="Pfam" id="PF00535">
    <property type="entry name" value="Glycos_transf_2"/>
    <property type="match status" value="1"/>
</dbReference>
<accession>A0A815CI35</accession>
<name>A0A815CI35_ADIRI</name>
<dbReference type="InterPro" id="IPR029044">
    <property type="entry name" value="Nucleotide-diphossugar_trans"/>
</dbReference>
<proteinExistence type="predicted"/>
<dbReference type="GO" id="GO:0005886">
    <property type="term" value="C:plasma membrane"/>
    <property type="evidence" value="ECO:0007669"/>
    <property type="project" value="UniProtKB-SubCell"/>
</dbReference>
<evidence type="ECO:0000313" key="11">
    <source>
        <dbReference type="Proteomes" id="UP000663828"/>
    </source>
</evidence>
<keyword evidence="11" id="KW-1185">Reference proteome</keyword>
<dbReference type="PANTHER" id="PTHR43646:SF2">
    <property type="entry name" value="GLYCOSYLTRANSFERASE 2-LIKE DOMAIN-CONTAINING PROTEIN"/>
    <property type="match status" value="1"/>
</dbReference>
<comment type="subcellular location">
    <subcellularLocation>
        <location evidence="1">Cell membrane</location>
    </subcellularLocation>
</comment>
<dbReference type="OrthoDB" id="9987755at2759"/>
<evidence type="ECO:0000313" key="10">
    <source>
        <dbReference type="EMBL" id="CAF1356457.1"/>
    </source>
</evidence>
<feature type="chain" id="PRO_5035686225" description="Glycosyltransferase 2-like domain-containing protein" evidence="7">
    <location>
        <begin position="17"/>
        <end position="380"/>
    </location>
</feature>
<evidence type="ECO:0000256" key="3">
    <source>
        <dbReference type="ARBA" id="ARBA00022676"/>
    </source>
</evidence>
<evidence type="ECO:0000256" key="1">
    <source>
        <dbReference type="ARBA" id="ARBA00004236"/>
    </source>
</evidence>
<evidence type="ECO:0000256" key="4">
    <source>
        <dbReference type="ARBA" id="ARBA00022679"/>
    </source>
</evidence>
<dbReference type="Proteomes" id="UP000663828">
    <property type="component" value="Unassembled WGS sequence"/>
</dbReference>
<feature type="transmembrane region" description="Helical" evidence="6">
    <location>
        <begin position="313"/>
        <end position="333"/>
    </location>
</feature>
<evidence type="ECO:0000256" key="7">
    <source>
        <dbReference type="SAM" id="SignalP"/>
    </source>
</evidence>
<dbReference type="SUPFAM" id="SSF53448">
    <property type="entry name" value="Nucleotide-diphospho-sugar transferases"/>
    <property type="match status" value="1"/>
</dbReference>
<feature type="transmembrane region" description="Helical" evidence="6">
    <location>
        <begin position="277"/>
        <end position="301"/>
    </location>
</feature>
<dbReference type="PANTHER" id="PTHR43646">
    <property type="entry name" value="GLYCOSYLTRANSFERASE"/>
    <property type="match status" value="1"/>
</dbReference>
<keyword evidence="3" id="KW-0328">Glycosyltransferase</keyword>
<dbReference type="EMBL" id="CAJNOR010002365">
    <property type="protein sequence ID" value="CAF1284042.1"/>
    <property type="molecule type" value="Genomic_DNA"/>
</dbReference>
<organism evidence="9 11">
    <name type="scientific">Adineta ricciae</name>
    <name type="common">Rotifer</name>
    <dbReference type="NCBI Taxonomy" id="249248"/>
    <lineage>
        <taxon>Eukaryota</taxon>
        <taxon>Metazoa</taxon>
        <taxon>Spiralia</taxon>
        <taxon>Gnathifera</taxon>
        <taxon>Rotifera</taxon>
        <taxon>Eurotatoria</taxon>
        <taxon>Bdelloidea</taxon>
        <taxon>Adinetida</taxon>
        <taxon>Adinetidae</taxon>
        <taxon>Adineta</taxon>
    </lineage>
</organism>
<feature type="domain" description="Glycosyltransferase 2-like" evidence="8">
    <location>
        <begin position="42"/>
        <end position="206"/>
    </location>
</feature>
<dbReference type="EMBL" id="CAJNOJ010000269">
    <property type="protein sequence ID" value="CAF1356457.1"/>
    <property type="molecule type" value="Genomic_DNA"/>
</dbReference>
<dbReference type="Proteomes" id="UP000663852">
    <property type="component" value="Unassembled WGS sequence"/>
</dbReference>
<comment type="caution">
    <text evidence="9">The sequence shown here is derived from an EMBL/GenBank/DDBJ whole genome shotgun (WGS) entry which is preliminary data.</text>
</comment>